<gene>
    <name evidence="1" type="ORF">PIB30_104104</name>
</gene>
<comment type="caution">
    <text evidence="1">The sequence shown here is derived from an EMBL/GenBank/DDBJ whole genome shotgun (WGS) entry which is preliminary data.</text>
</comment>
<dbReference type="EMBL" id="JASCZI010154559">
    <property type="protein sequence ID" value="MED6178061.1"/>
    <property type="molecule type" value="Genomic_DNA"/>
</dbReference>
<accession>A0ABU6VZZ0</accession>
<organism evidence="1 2">
    <name type="scientific">Stylosanthes scabra</name>
    <dbReference type="NCBI Taxonomy" id="79078"/>
    <lineage>
        <taxon>Eukaryota</taxon>
        <taxon>Viridiplantae</taxon>
        <taxon>Streptophyta</taxon>
        <taxon>Embryophyta</taxon>
        <taxon>Tracheophyta</taxon>
        <taxon>Spermatophyta</taxon>
        <taxon>Magnoliopsida</taxon>
        <taxon>eudicotyledons</taxon>
        <taxon>Gunneridae</taxon>
        <taxon>Pentapetalae</taxon>
        <taxon>rosids</taxon>
        <taxon>fabids</taxon>
        <taxon>Fabales</taxon>
        <taxon>Fabaceae</taxon>
        <taxon>Papilionoideae</taxon>
        <taxon>50 kb inversion clade</taxon>
        <taxon>dalbergioids sensu lato</taxon>
        <taxon>Dalbergieae</taxon>
        <taxon>Pterocarpus clade</taxon>
        <taxon>Stylosanthes</taxon>
    </lineage>
</organism>
<proteinExistence type="predicted"/>
<sequence length="61" mass="6974">SPFIDAIVFTNLNLSVPIKTNRKVFKNSCPNRSIANCFAFPSLKLKHILNHDKRPTNLMTF</sequence>
<feature type="non-terminal residue" evidence="1">
    <location>
        <position position="1"/>
    </location>
</feature>
<keyword evidence="2" id="KW-1185">Reference proteome</keyword>
<dbReference type="Proteomes" id="UP001341840">
    <property type="component" value="Unassembled WGS sequence"/>
</dbReference>
<evidence type="ECO:0000313" key="2">
    <source>
        <dbReference type="Proteomes" id="UP001341840"/>
    </source>
</evidence>
<protein>
    <submittedName>
        <fullName evidence="1">Uncharacterized protein</fullName>
    </submittedName>
</protein>
<reference evidence="1 2" key="1">
    <citation type="journal article" date="2023" name="Plants (Basel)">
        <title>Bridging the Gap: Combining Genomics and Transcriptomics Approaches to Understand Stylosanthes scabra, an Orphan Legume from the Brazilian Caatinga.</title>
        <authorList>
            <person name="Ferreira-Neto J.R.C."/>
            <person name="da Silva M.D."/>
            <person name="Binneck E."/>
            <person name="de Melo N.F."/>
            <person name="da Silva R.H."/>
            <person name="de Melo A.L.T.M."/>
            <person name="Pandolfi V."/>
            <person name="Bustamante F.O."/>
            <person name="Brasileiro-Vidal A.C."/>
            <person name="Benko-Iseppon A.M."/>
        </authorList>
    </citation>
    <scope>NUCLEOTIDE SEQUENCE [LARGE SCALE GENOMIC DNA]</scope>
    <source>
        <tissue evidence="1">Leaves</tissue>
    </source>
</reference>
<name>A0ABU6VZZ0_9FABA</name>
<evidence type="ECO:0000313" key="1">
    <source>
        <dbReference type="EMBL" id="MED6178061.1"/>
    </source>
</evidence>